<dbReference type="Proteomes" id="UP000828390">
    <property type="component" value="Unassembled WGS sequence"/>
</dbReference>
<reference evidence="1" key="1">
    <citation type="journal article" date="2019" name="bioRxiv">
        <title>The Genome of the Zebra Mussel, Dreissena polymorpha: A Resource for Invasive Species Research.</title>
        <authorList>
            <person name="McCartney M.A."/>
            <person name="Auch B."/>
            <person name="Kono T."/>
            <person name="Mallez S."/>
            <person name="Zhang Y."/>
            <person name="Obille A."/>
            <person name="Becker A."/>
            <person name="Abrahante J.E."/>
            <person name="Garbe J."/>
            <person name="Badalamenti J.P."/>
            <person name="Herman A."/>
            <person name="Mangelson H."/>
            <person name="Liachko I."/>
            <person name="Sullivan S."/>
            <person name="Sone E.D."/>
            <person name="Koren S."/>
            <person name="Silverstein K.A.T."/>
            <person name="Beckman K.B."/>
            <person name="Gohl D.M."/>
        </authorList>
    </citation>
    <scope>NUCLEOTIDE SEQUENCE</scope>
    <source>
        <strain evidence="1">Duluth1</strain>
        <tissue evidence="1">Whole animal</tissue>
    </source>
</reference>
<keyword evidence="2" id="KW-1185">Reference proteome</keyword>
<reference evidence="1" key="2">
    <citation type="submission" date="2020-11" db="EMBL/GenBank/DDBJ databases">
        <authorList>
            <person name="McCartney M.A."/>
            <person name="Auch B."/>
            <person name="Kono T."/>
            <person name="Mallez S."/>
            <person name="Becker A."/>
            <person name="Gohl D.M."/>
            <person name="Silverstein K.A.T."/>
            <person name="Koren S."/>
            <person name="Bechman K.B."/>
            <person name="Herman A."/>
            <person name="Abrahante J.E."/>
            <person name="Garbe J."/>
        </authorList>
    </citation>
    <scope>NUCLEOTIDE SEQUENCE</scope>
    <source>
        <strain evidence="1">Duluth1</strain>
        <tissue evidence="1">Whole animal</tissue>
    </source>
</reference>
<dbReference type="EMBL" id="JAIWYP010000001">
    <property type="protein sequence ID" value="KAH3884321.1"/>
    <property type="molecule type" value="Genomic_DNA"/>
</dbReference>
<name>A0A9D4MYI5_DREPO</name>
<evidence type="ECO:0000313" key="1">
    <source>
        <dbReference type="EMBL" id="KAH3884321.1"/>
    </source>
</evidence>
<sequence length="125" mass="14164">MQQENNIKLVKHVIRGLGAGKTDKAMMKVSKAAPVVSELVAGFESSGAKRKKRKSKSSKEDLFVLSTKLRELRPFKGNRSRQMESFNKLSANIIGEVEKKKLQEFVIRHSIRAMNKLDLNQDHVD</sequence>
<gene>
    <name evidence="1" type="ORF">DPMN_008300</name>
</gene>
<comment type="caution">
    <text evidence="1">The sequence shown here is derived from an EMBL/GenBank/DDBJ whole genome shotgun (WGS) entry which is preliminary data.</text>
</comment>
<protein>
    <submittedName>
        <fullName evidence="1">Uncharacterized protein</fullName>
    </submittedName>
</protein>
<evidence type="ECO:0000313" key="2">
    <source>
        <dbReference type="Proteomes" id="UP000828390"/>
    </source>
</evidence>
<organism evidence="1 2">
    <name type="scientific">Dreissena polymorpha</name>
    <name type="common">Zebra mussel</name>
    <name type="synonym">Mytilus polymorpha</name>
    <dbReference type="NCBI Taxonomy" id="45954"/>
    <lineage>
        <taxon>Eukaryota</taxon>
        <taxon>Metazoa</taxon>
        <taxon>Spiralia</taxon>
        <taxon>Lophotrochozoa</taxon>
        <taxon>Mollusca</taxon>
        <taxon>Bivalvia</taxon>
        <taxon>Autobranchia</taxon>
        <taxon>Heteroconchia</taxon>
        <taxon>Euheterodonta</taxon>
        <taxon>Imparidentia</taxon>
        <taxon>Neoheterodontei</taxon>
        <taxon>Myida</taxon>
        <taxon>Dreissenoidea</taxon>
        <taxon>Dreissenidae</taxon>
        <taxon>Dreissena</taxon>
    </lineage>
</organism>
<proteinExistence type="predicted"/>
<accession>A0A9D4MYI5</accession>
<dbReference type="AlphaFoldDB" id="A0A9D4MYI5"/>